<feature type="non-terminal residue" evidence="1">
    <location>
        <position position="53"/>
    </location>
</feature>
<dbReference type="AlphaFoldDB" id="A0A0F8YXU9"/>
<name>A0A0F8YXU9_9ZZZZ</name>
<comment type="caution">
    <text evidence="1">The sequence shown here is derived from an EMBL/GenBank/DDBJ whole genome shotgun (WGS) entry which is preliminary data.</text>
</comment>
<gene>
    <name evidence="1" type="ORF">LCGC14_2765110</name>
</gene>
<accession>A0A0F8YXU9</accession>
<dbReference type="EMBL" id="LAZR01050934">
    <property type="protein sequence ID" value="KKK86248.1"/>
    <property type="molecule type" value="Genomic_DNA"/>
</dbReference>
<organism evidence="1">
    <name type="scientific">marine sediment metagenome</name>
    <dbReference type="NCBI Taxonomy" id="412755"/>
    <lineage>
        <taxon>unclassified sequences</taxon>
        <taxon>metagenomes</taxon>
        <taxon>ecological metagenomes</taxon>
    </lineage>
</organism>
<proteinExistence type="predicted"/>
<sequence>MKPHQWEPIPGTLSVSADGAEAMTVNPQRCSRCGSVSLIDVPDHVTASFEIGP</sequence>
<protein>
    <submittedName>
        <fullName evidence="1">Uncharacterized protein</fullName>
    </submittedName>
</protein>
<reference evidence="1" key="1">
    <citation type="journal article" date="2015" name="Nature">
        <title>Complex archaea that bridge the gap between prokaryotes and eukaryotes.</title>
        <authorList>
            <person name="Spang A."/>
            <person name="Saw J.H."/>
            <person name="Jorgensen S.L."/>
            <person name="Zaremba-Niedzwiedzka K."/>
            <person name="Martijn J."/>
            <person name="Lind A.E."/>
            <person name="van Eijk R."/>
            <person name="Schleper C."/>
            <person name="Guy L."/>
            <person name="Ettema T.J."/>
        </authorList>
    </citation>
    <scope>NUCLEOTIDE SEQUENCE</scope>
</reference>
<evidence type="ECO:0000313" key="1">
    <source>
        <dbReference type="EMBL" id="KKK86248.1"/>
    </source>
</evidence>